<dbReference type="SUPFAM" id="SSF51316">
    <property type="entry name" value="Mss4-like"/>
    <property type="match status" value="1"/>
</dbReference>
<keyword evidence="12" id="KW-1185">Reference proteome</keyword>
<dbReference type="InterPro" id="IPR028427">
    <property type="entry name" value="Met_Sox_Rdtase_MsrB"/>
</dbReference>
<keyword evidence="5 9" id="KW-0862">Zinc</keyword>
<dbReference type="GO" id="GO:0006979">
    <property type="term" value="P:response to oxidative stress"/>
    <property type="evidence" value="ECO:0007669"/>
    <property type="project" value="InterPro"/>
</dbReference>
<dbReference type="EMBL" id="JWLW01000003">
    <property type="protein sequence ID" value="KHT57479.1"/>
    <property type="molecule type" value="Genomic_DNA"/>
</dbReference>
<dbReference type="EC" id="1.8.4.12" evidence="2 9"/>
<comment type="cofactor">
    <cofactor evidence="9">
        <name>Zn(2+)</name>
        <dbReference type="ChEBI" id="CHEBI:29105"/>
    </cofactor>
    <text evidence="9">Binds 1 zinc ion per subunit. The zinc ion is important for the structural integrity of the protein.</text>
</comment>
<dbReference type="PROSITE" id="PS51790">
    <property type="entry name" value="MSRB"/>
    <property type="match status" value="1"/>
</dbReference>
<proteinExistence type="inferred from homology"/>
<dbReference type="Gene3D" id="2.170.150.20">
    <property type="entry name" value="Peptide methionine sulfoxide reductase"/>
    <property type="match status" value="1"/>
</dbReference>
<evidence type="ECO:0000256" key="9">
    <source>
        <dbReference type="HAMAP-Rule" id="MF_01400"/>
    </source>
</evidence>
<evidence type="ECO:0000256" key="5">
    <source>
        <dbReference type="ARBA" id="ARBA00022833"/>
    </source>
</evidence>
<dbReference type="HAMAP" id="MF_01400">
    <property type="entry name" value="MsrB"/>
    <property type="match status" value="1"/>
</dbReference>
<accession>A0A0B3YHZ6</accession>
<dbReference type="RefSeq" id="WP_039216559.1">
    <property type="nucleotide sequence ID" value="NZ_JWLW01000003.1"/>
</dbReference>
<reference evidence="11 12" key="1">
    <citation type="submission" date="2014-12" db="EMBL/GenBank/DDBJ databases">
        <title>Genome sequencing of Alteromonas marina AD001.</title>
        <authorList>
            <person name="Adrian T.G.S."/>
            <person name="Chan K.G."/>
        </authorList>
    </citation>
    <scope>NUCLEOTIDE SEQUENCE [LARGE SCALE GENOMIC DNA]</scope>
    <source>
        <strain evidence="11 12">AD001</strain>
    </source>
</reference>
<dbReference type="InterPro" id="IPR011057">
    <property type="entry name" value="Mss4-like_sf"/>
</dbReference>
<evidence type="ECO:0000313" key="12">
    <source>
        <dbReference type="Proteomes" id="UP000031197"/>
    </source>
</evidence>
<dbReference type="PANTHER" id="PTHR10173">
    <property type="entry name" value="METHIONINE SULFOXIDE REDUCTASE"/>
    <property type="match status" value="1"/>
</dbReference>
<evidence type="ECO:0000256" key="8">
    <source>
        <dbReference type="ARBA" id="ARBA00075819"/>
    </source>
</evidence>
<dbReference type="InterPro" id="IPR002579">
    <property type="entry name" value="Met_Sox_Rdtase_MsrB_dom"/>
</dbReference>
<evidence type="ECO:0000256" key="2">
    <source>
        <dbReference type="ARBA" id="ARBA00012499"/>
    </source>
</evidence>
<organism evidence="11 12">
    <name type="scientific">Alteromonas marina</name>
    <dbReference type="NCBI Taxonomy" id="203795"/>
    <lineage>
        <taxon>Bacteria</taxon>
        <taxon>Pseudomonadati</taxon>
        <taxon>Pseudomonadota</taxon>
        <taxon>Gammaproteobacteria</taxon>
        <taxon>Alteromonadales</taxon>
        <taxon>Alteromonadaceae</taxon>
        <taxon>Alteromonas/Salinimonas group</taxon>
        <taxon>Alteromonas</taxon>
    </lineage>
</organism>
<evidence type="ECO:0000313" key="11">
    <source>
        <dbReference type="EMBL" id="KHT57479.1"/>
    </source>
</evidence>
<name>A0A0B3YHZ6_9ALTE</name>
<feature type="binding site" evidence="9">
    <location>
        <position position="104"/>
    </location>
    <ligand>
        <name>Zn(2+)</name>
        <dbReference type="ChEBI" id="CHEBI:29105"/>
    </ligand>
</feature>
<dbReference type="GO" id="GO:0030091">
    <property type="term" value="P:protein repair"/>
    <property type="evidence" value="ECO:0007669"/>
    <property type="project" value="InterPro"/>
</dbReference>
<evidence type="ECO:0000256" key="6">
    <source>
        <dbReference type="ARBA" id="ARBA00023002"/>
    </source>
</evidence>
<evidence type="ECO:0000259" key="10">
    <source>
        <dbReference type="PROSITE" id="PS51790"/>
    </source>
</evidence>
<feature type="binding site" evidence="9">
    <location>
        <position position="101"/>
    </location>
    <ligand>
        <name>Zn(2+)</name>
        <dbReference type="ChEBI" id="CHEBI:29105"/>
    </ligand>
</feature>
<dbReference type="NCBIfam" id="TIGR00357">
    <property type="entry name" value="peptide-methionine (R)-S-oxide reductase MsrB"/>
    <property type="match status" value="1"/>
</dbReference>
<dbReference type="Pfam" id="PF01641">
    <property type="entry name" value="SelR"/>
    <property type="match status" value="1"/>
</dbReference>
<keyword evidence="6 9" id="KW-0560">Oxidoreductase</keyword>
<feature type="active site" description="Nucleophile" evidence="9">
    <location>
        <position position="124"/>
    </location>
</feature>
<keyword evidence="4 9" id="KW-0479">Metal-binding</keyword>
<comment type="catalytic activity">
    <reaction evidence="7 9">
        <text>L-methionyl-[protein] + [thioredoxin]-disulfide + H2O = L-methionyl-(R)-S-oxide-[protein] + [thioredoxin]-dithiol</text>
        <dbReference type="Rhea" id="RHEA:24164"/>
        <dbReference type="Rhea" id="RHEA-COMP:10698"/>
        <dbReference type="Rhea" id="RHEA-COMP:10700"/>
        <dbReference type="Rhea" id="RHEA-COMP:12313"/>
        <dbReference type="Rhea" id="RHEA-COMP:12314"/>
        <dbReference type="ChEBI" id="CHEBI:15377"/>
        <dbReference type="ChEBI" id="CHEBI:16044"/>
        <dbReference type="ChEBI" id="CHEBI:29950"/>
        <dbReference type="ChEBI" id="CHEBI:45764"/>
        <dbReference type="ChEBI" id="CHEBI:50058"/>
        <dbReference type="EC" id="1.8.4.12"/>
    </reaction>
</comment>
<feature type="binding site" evidence="9">
    <location>
        <position position="55"/>
    </location>
    <ligand>
        <name>Zn(2+)</name>
        <dbReference type="ChEBI" id="CHEBI:29105"/>
    </ligand>
</feature>
<evidence type="ECO:0000256" key="4">
    <source>
        <dbReference type="ARBA" id="ARBA00022723"/>
    </source>
</evidence>
<dbReference type="GO" id="GO:0008270">
    <property type="term" value="F:zinc ion binding"/>
    <property type="evidence" value="ECO:0007669"/>
    <property type="project" value="UniProtKB-UniRule"/>
</dbReference>
<protein>
    <recommendedName>
        <fullName evidence="3 9">Peptide methionine sulfoxide reductase MsrB</fullName>
        <ecNumber evidence="2 9">1.8.4.12</ecNumber>
    </recommendedName>
    <alternativeName>
        <fullName evidence="8 9">Peptide-methionine (R)-S-oxide reductase</fullName>
    </alternativeName>
</protein>
<dbReference type="GO" id="GO:0033743">
    <property type="term" value="F:peptide-methionine (R)-S-oxide reductase activity"/>
    <property type="evidence" value="ECO:0007669"/>
    <property type="project" value="UniProtKB-UniRule"/>
</dbReference>
<evidence type="ECO:0000256" key="1">
    <source>
        <dbReference type="ARBA" id="ARBA00007174"/>
    </source>
</evidence>
<sequence length="142" mass="15997">MSTDEKANASIAKKDWKTELTDEEYYVCREAGTERPFTGVLLDEQRDGLYVCKCCEAPLFPSDTKFDAGCGWPSFYKQLDDGNVDYREDLSHGMRRVEIFCKQCGSHLGHVFPDGPAPTGQRYCVNSLSMTFKGEDDTQIKG</sequence>
<dbReference type="GO" id="GO:0005737">
    <property type="term" value="C:cytoplasm"/>
    <property type="evidence" value="ECO:0007669"/>
    <property type="project" value="TreeGrafter"/>
</dbReference>
<comment type="caution">
    <text evidence="11">The sequence shown here is derived from an EMBL/GenBank/DDBJ whole genome shotgun (WGS) entry which is preliminary data.</text>
</comment>
<feature type="binding site" evidence="9">
    <location>
        <position position="52"/>
    </location>
    <ligand>
        <name>Zn(2+)</name>
        <dbReference type="ChEBI" id="CHEBI:29105"/>
    </ligand>
</feature>
<gene>
    <name evidence="9" type="primary">msrB</name>
    <name evidence="11" type="ORF">RJ41_02250</name>
</gene>
<evidence type="ECO:0000256" key="3">
    <source>
        <dbReference type="ARBA" id="ARBA00021130"/>
    </source>
</evidence>
<dbReference type="Proteomes" id="UP000031197">
    <property type="component" value="Unassembled WGS sequence"/>
</dbReference>
<dbReference type="AlphaFoldDB" id="A0A0B3YHZ6"/>
<feature type="domain" description="MsrB" evidence="10">
    <location>
        <begin position="13"/>
        <end position="135"/>
    </location>
</feature>
<dbReference type="FunFam" id="2.170.150.20:FF:000001">
    <property type="entry name" value="Peptide methionine sulfoxide reductase MsrB"/>
    <property type="match status" value="1"/>
</dbReference>
<comment type="similarity">
    <text evidence="1 9">Belongs to the MsrB Met sulfoxide reductase family.</text>
</comment>
<dbReference type="PANTHER" id="PTHR10173:SF52">
    <property type="entry name" value="METHIONINE-R-SULFOXIDE REDUCTASE B1"/>
    <property type="match status" value="1"/>
</dbReference>
<evidence type="ECO:0000256" key="7">
    <source>
        <dbReference type="ARBA" id="ARBA00048488"/>
    </source>
</evidence>
<dbReference type="OrthoDB" id="4174719at2"/>